<proteinExistence type="predicted"/>
<dbReference type="RefSeq" id="WP_133605669.1">
    <property type="nucleotide sequence ID" value="NZ_SNXW01000001.1"/>
</dbReference>
<protein>
    <submittedName>
        <fullName evidence="1">Uncharacterized protein</fullName>
    </submittedName>
</protein>
<dbReference type="Proteomes" id="UP000294593">
    <property type="component" value="Unassembled WGS sequence"/>
</dbReference>
<reference evidence="1 2" key="1">
    <citation type="submission" date="2019-03" db="EMBL/GenBank/DDBJ databases">
        <title>Genomic Encyclopedia of Type Strains, Phase IV (KMG-IV): sequencing the most valuable type-strain genomes for metagenomic binning, comparative biology and taxonomic classification.</title>
        <authorList>
            <person name="Goeker M."/>
        </authorList>
    </citation>
    <scope>NUCLEOTIDE SEQUENCE [LARGE SCALE GENOMIC DNA]</scope>
    <source>
        <strain evidence="1 2">DSM 11901</strain>
    </source>
</reference>
<accession>A0A4R6RN72</accession>
<evidence type="ECO:0000313" key="2">
    <source>
        <dbReference type="Proteomes" id="UP000294593"/>
    </source>
</evidence>
<dbReference type="EMBL" id="SNXW01000001">
    <property type="protein sequence ID" value="TDP88002.1"/>
    <property type="molecule type" value="Genomic_DNA"/>
</dbReference>
<dbReference type="OrthoDB" id="7451512at2"/>
<name>A0A4R6RN72_9BURK</name>
<evidence type="ECO:0000313" key="1">
    <source>
        <dbReference type="EMBL" id="TDP88002.1"/>
    </source>
</evidence>
<sequence>MAKSTINQAVRIFYDKAVLPDGGIVEMVIWQVPEPVPPTTHGLKYRLFYGKDGERIVGYDNERGKGDHRHFKSRETAYRFVSSEKLVADFLADVDKARGDA</sequence>
<dbReference type="InterPro" id="IPR045397">
    <property type="entry name" value="TumE-like"/>
</dbReference>
<keyword evidence="2" id="KW-1185">Reference proteome</keyword>
<comment type="caution">
    <text evidence="1">The sequence shown here is derived from an EMBL/GenBank/DDBJ whole genome shotgun (WGS) entry which is preliminary data.</text>
</comment>
<gene>
    <name evidence="1" type="ORF">EV672_101137</name>
</gene>
<dbReference type="AlphaFoldDB" id="A0A4R6RN72"/>
<dbReference type="Pfam" id="PF20126">
    <property type="entry name" value="TumE"/>
    <property type="match status" value="1"/>
</dbReference>
<organism evidence="1 2">
    <name type="scientific">Aquabacterium commune</name>
    <dbReference type="NCBI Taxonomy" id="70586"/>
    <lineage>
        <taxon>Bacteria</taxon>
        <taxon>Pseudomonadati</taxon>
        <taxon>Pseudomonadota</taxon>
        <taxon>Betaproteobacteria</taxon>
        <taxon>Burkholderiales</taxon>
        <taxon>Aquabacterium</taxon>
    </lineage>
</organism>